<keyword evidence="3" id="KW-1185">Reference proteome</keyword>
<accession>A0AAD1ZLS8</accession>
<gene>
    <name evidence="2" type="ORF">FPE_LOCUS19304</name>
</gene>
<sequence>MVIMLSLSSSSPYATISKSHSISALAACLHRAGVEAPRNSLELEEPAMKASSFPLEEKKLKFSSQVSDSHSLKSSTQLSFCSSHSYKQETIFTIQENIQQDKTKESLTSGEYRQYIQRILRCIGIIDKPTPIIPLLKLHPPSRPLLDPSIFNFLELFYPTNTAASTTVLSRRCNRKLIFELVDVLLAEIVKPHNCFTTWAIPKLSGSDLIDKLCKKIQNFPAANCRVLEDIDTLIDTDLSNSELGGSRAFFEEGEGIVSEIEREIVDSLVNETTANYGVRTAGTNRV</sequence>
<dbReference type="AlphaFoldDB" id="A0AAD1ZLS8"/>
<feature type="domain" description="DUF4378" evidence="1">
    <location>
        <begin position="114"/>
        <end position="272"/>
    </location>
</feature>
<dbReference type="InterPro" id="IPR025486">
    <property type="entry name" value="DUF4378"/>
</dbReference>
<evidence type="ECO:0000313" key="3">
    <source>
        <dbReference type="Proteomes" id="UP000834106"/>
    </source>
</evidence>
<evidence type="ECO:0000259" key="1">
    <source>
        <dbReference type="Pfam" id="PF14309"/>
    </source>
</evidence>
<reference evidence="2" key="1">
    <citation type="submission" date="2023-05" db="EMBL/GenBank/DDBJ databases">
        <authorList>
            <person name="Huff M."/>
        </authorList>
    </citation>
    <scope>NUCLEOTIDE SEQUENCE</scope>
</reference>
<dbReference type="Proteomes" id="UP000834106">
    <property type="component" value="Chromosome 12"/>
</dbReference>
<dbReference type="EMBL" id="OU503047">
    <property type="protein sequence ID" value="CAI9771874.1"/>
    <property type="molecule type" value="Genomic_DNA"/>
</dbReference>
<dbReference type="Pfam" id="PF14309">
    <property type="entry name" value="DUF4378"/>
    <property type="match status" value="1"/>
</dbReference>
<dbReference type="PANTHER" id="PTHR37751:SF1">
    <property type="entry name" value="LOW PROTEIN: M-PHASE INDUCER PHOSPHATASE-LIKE PROTEIN"/>
    <property type="match status" value="1"/>
</dbReference>
<organism evidence="2 3">
    <name type="scientific">Fraxinus pennsylvanica</name>
    <dbReference type="NCBI Taxonomy" id="56036"/>
    <lineage>
        <taxon>Eukaryota</taxon>
        <taxon>Viridiplantae</taxon>
        <taxon>Streptophyta</taxon>
        <taxon>Embryophyta</taxon>
        <taxon>Tracheophyta</taxon>
        <taxon>Spermatophyta</taxon>
        <taxon>Magnoliopsida</taxon>
        <taxon>eudicotyledons</taxon>
        <taxon>Gunneridae</taxon>
        <taxon>Pentapetalae</taxon>
        <taxon>asterids</taxon>
        <taxon>lamiids</taxon>
        <taxon>Lamiales</taxon>
        <taxon>Oleaceae</taxon>
        <taxon>Oleeae</taxon>
        <taxon>Fraxinus</taxon>
    </lineage>
</organism>
<evidence type="ECO:0000313" key="2">
    <source>
        <dbReference type="EMBL" id="CAI9771874.1"/>
    </source>
</evidence>
<name>A0AAD1ZLS8_9LAMI</name>
<proteinExistence type="predicted"/>
<dbReference type="PANTHER" id="PTHR37751">
    <property type="entry name" value="LOW PROTEIN: M-PHASE INDUCER PHOSPHATASE-LIKE PROTEIN"/>
    <property type="match status" value="1"/>
</dbReference>
<protein>
    <recommendedName>
        <fullName evidence="1">DUF4378 domain-containing protein</fullName>
    </recommendedName>
</protein>